<name>A0A1B1YQF4_9GAMM</name>
<dbReference type="NCBIfam" id="NF040598">
    <property type="entry name" value="Ala_zip_lipo"/>
    <property type="match status" value="1"/>
</dbReference>
<dbReference type="PROSITE" id="PS51257">
    <property type="entry name" value="PROKAR_LIPOPROTEIN"/>
    <property type="match status" value="1"/>
</dbReference>
<dbReference type="AlphaFoldDB" id="A0A1B1YQF4"/>
<feature type="chain" id="PRO_5008533022" description="Lipoprotein" evidence="1">
    <location>
        <begin position="24"/>
        <end position="92"/>
    </location>
</feature>
<evidence type="ECO:0000256" key="1">
    <source>
        <dbReference type="SAM" id="SignalP"/>
    </source>
</evidence>
<feature type="signal peptide" evidence="1">
    <location>
        <begin position="1"/>
        <end position="23"/>
    </location>
</feature>
<dbReference type="InterPro" id="IPR021793">
    <property type="entry name" value="Oprl"/>
</dbReference>
<keyword evidence="3" id="KW-1185">Reference proteome</keyword>
<proteinExistence type="predicted"/>
<evidence type="ECO:0000313" key="3">
    <source>
        <dbReference type="Proteomes" id="UP000092952"/>
    </source>
</evidence>
<dbReference type="KEGG" id="gbi:PG2T_01580"/>
<dbReference type="EMBL" id="CP014671">
    <property type="protein sequence ID" value="ANX03008.1"/>
    <property type="molecule type" value="Genomic_DNA"/>
</dbReference>
<dbReference type="Proteomes" id="UP000092952">
    <property type="component" value="Chromosome"/>
</dbReference>
<dbReference type="Pfam" id="PF11839">
    <property type="entry name" value="Alanine_zipper"/>
    <property type="match status" value="1"/>
</dbReference>
<gene>
    <name evidence="2" type="ORF">PG2T_01580</name>
</gene>
<dbReference type="InParanoid" id="A0A1B1YQF4"/>
<keyword evidence="1" id="KW-0732">Signal</keyword>
<reference evidence="3" key="1">
    <citation type="submission" date="2016-03" db="EMBL/GenBank/DDBJ databases">
        <title>Complete genome sequence of Solimmundus cernigliae, representing a novel lineage of polycyclic aromatic hydrocarbon degraders within the Gammaproteobacteria.</title>
        <authorList>
            <person name="Singleton D.R."/>
            <person name="Dickey A.N."/>
            <person name="Scholl E.H."/>
            <person name="Wright F.A."/>
            <person name="Aitken M.D."/>
        </authorList>
    </citation>
    <scope>NUCLEOTIDE SEQUENCE [LARGE SCALE GENOMIC DNA]</scope>
    <source>
        <strain evidence="3">TR3.2</strain>
    </source>
</reference>
<evidence type="ECO:0000313" key="2">
    <source>
        <dbReference type="EMBL" id="ANX03008.1"/>
    </source>
</evidence>
<protein>
    <recommendedName>
        <fullName evidence="4">Lipoprotein</fullName>
    </recommendedName>
</protein>
<sequence>MQNKLIIGKLAAVALLATLSAGCATKGYVNEQVAQAKSAADSAQATASAASSKADAASAKASEALAAAQAAQQCCVDTNEKIDRMFKKSMLK</sequence>
<accession>A0A1B1YQF4</accession>
<organism evidence="2 3">
    <name type="scientific">Immundisolibacter cernigliae</name>
    <dbReference type="NCBI Taxonomy" id="1810504"/>
    <lineage>
        <taxon>Bacteria</taxon>
        <taxon>Pseudomonadati</taxon>
        <taxon>Pseudomonadota</taxon>
        <taxon>Gammaproteobacteria</taxon>
        <taxon>Immundisolibacterales</taxon>
        <taxon>Immundisolibacteraceae</taxon>
        <taxon>Immundisolibacter</taxon>
    </lineage>
</organism>
<evidence type="ECO:0008006" key="4">
    <source>
        <dbReference type="Google" id="ProtNLM"/>
    </source>
</evidence>